<proteinExistence type="predicted"/>
<dbReference type="RefSeq" id="WP_180282454.1">
    <property type="nucleotide sequence ID" value="NZ_JABFDB010000008.1"/>
</dbReference>
<evidence type="ECO:0000259" key="1">
    <source>
        <dbReference type="Pfam" id="PF15538"/>
    </source>
</evidence>
<sequence length="325" mass="33812">MGWDSVAGFGKGVGKGVAGAAQGTWEGLKGLAKGGYALATDAAARDAAWDATKNAADAVRRYGGAAYDDPAMLVRDVRDGVGSAYTAFEEFRETASPEQWGEVLGGGAFDVATAFVPVGAVAKVGKLGKVAKLGSAADKAADAAADAAKASKAFPKAKPGPKTECPTVAAAGALDELADLARRPGVRPQQILARRSIAESFFVKELGYEPHQVTDILKGIDLNKPLEIVDIPPPDTMTQFVRRTANGPGNWFNPDPAQTADMLGLNGDPAIRRLATYRTPPGKALKSVASPVVDYWTDKANPLDTKGGGIQMTVSNALRDAFTEL</sequence>
<comment type="caution">
    <text evidence="2">The sequence shown here is derived from an EMBL/GenBank/DDBJ whole genome shotgun (WGS) entry which is preliminary data.</text>
</comment>
<evidence type="ECO:0000313" key="2">
    <source>
        <dbReference type="EMBL" id="NYZ20695.1"/>
    </source>
</evidence>
<feature type="domain" description="Bacterial toxin 46" evidence="1">
    <location>
        <begin position="195"/>
        <end position="315"/>
    </location>
</feature>
<protein>
    <recommendedName>
        <fullName evidence="1">Bacterial toxin 46 domain-containing protein</fullName>
    </recommendedName>
</protein>
<accession>A0ABX2TA56</accession>
<name>A0ABX2TA56_9PROT</name>
<organism evidence="2 3">
    <name type="scientific">Azospirillum oleiclasticum</name>
    <dbReference type="NCBI Taxonomy" id="2735135"/>
    <lineage>
        <taxon>Bacteria</taxon>
        <taxon>Pseudomonadati</taxon>
        <taxon>Pseudomonadota</taxon>
        <taxon>Alphaproteobacteria</taxon>
        <taxon>Rhodospirillales</taxon>
        <taxon>Azospirillaceae</taxon>
        <taxon>Azospirillum</taxon>
    </lineage>
</organism>
<keyword evidence="3" id="KW-1185">Reference proteome</keyword>
<dbReference type="InterPro" id="IPR028238">
    <property type="entry name" value="Ntox46"/>
</dbReference>
<gene>
    <name evidence="2" type="ORF">HND93_13320</name>
</gene>
<reference evidence="2 3" key="1">
    <citation type="submission" date="2020-05" db="EMBL/GenBank/DDBJ databases">
        <title>Azospirillum oleiclasticum sp. nov, a nitrogen-fixing and heavy crude oil-emulsifying bacterium isolated from the crude oil of Yumen Oilfield.</title>
        <authorList>
            <person name="Wu D."/>
            <person name="Cai M."/>
            <person name="Zhang X."/>
        </authorList>
    </citation>
    <scope>NUCLEOTIDE SEQUENCE [LARGE SCALE GENOMIC DNA]</scope>
    <source>
        <strain evidence="2 3">ROY-1-1-2</strain>
    </source>
</reference>
<dbReference type="EMBL" id="JABFDB010000008">
    <property type="protein sequence ID" value="NYZ20695.1"/>
    <property type="molecule type" value="Genomic_DNA"/>
</dbReference>
<evidence type="ECO:0000313" key="3">
    <source>
        <dbReference type="Proteomes" id="UP000584642"/>
    </source>
</evidence>
<dbReference type="Pfam" id="PF15538">
    <property type="entry name" value="Ntox46"/>
    <property type="match status" value="1"/>
</dbReference>
<dbReference type="Proteomes" id="UP000584642">
    <property type="component" value="Unassembled WGS sequence"/>
</dbReference>